<dbReference type="InterPro" id="IPR006364">
    <property type="entry name" value="CobI/CbiL/CobIJ_dom"/>
</dbReference>
<evidence type="ECO:0000256" key="1">
    <source>
        <dbReference type="ARBA" id="ARBA00004953"/>
    </source>
</evidence>
<organism evidence="9 10">
    <name type="scientific">Desulfamplus magnetovallimortis</name>
    <dbReference type="NCBI Taxonomy" id="1246637"/>
    <lineage>
        <taxon>Bacteria</taxon>
        <taxon>Pseudomonadati</taxon>
        <taxon>Thermodesulfobacteriota</taxon>
        <taxon>Desulfobacteria</taxon>
        <taxon>Desulfobacterales</taxon>
        <taxon>Desulfobacteraceae</taxon>
        <taxon>Desulfamplus</taxon>
    </lineage>
</organism>
<dbReference type="Gene3D" id="3.40.1010.10">
    <property type="entry name" value="Cobalt-precorrin-4 Transmethylase, Domain 1"/>
    <property type="match status" value="1"/>
</dbReference>
<dbReference type="InterPro" id="IPR000878">
    <property type="entry name" value="4pyrrol_Mease"/>
</dbReference>
<dbReference type="RefSeq" id="WP_080807977.1">
    <property type="nucleotide sequence ID" value="NZ_LT828559.1"/>
</dbReference>
<dbReference type="PANTHER" id="PTHR43467">
    <property type="entry name" value="COBALT-PRECORRIN-2 C(20)-METHYLTRANSFERASE"/>
    <property type="match status" value="1"/>
</dbReference>
<keyword evidence="4 9" id="KW-0489">Methyltransferase</keyword>
<feature type="domain" description="Tetrapyrrole methylase" evidence="8">
    <location>
        <begin position="6"/>
        <end position="215"/>
    </location>
</feature>
<keyword evidence="5 9" id="KW-0808">Transferase</keyword>
<gene>
    <name evidence="9" type="primary">cbiL</name>
    <name evidence="9" type="ORF">MTBBW1_2170017</name>
</gene>
<keyword evidence="3" id="KW-0169">Cobalamin biosynthesis</keyword>
<accession>A0A1W1HCT0</accession>
<dbReference type="Pfam" id="PF00590">
    <property type="entry name" value="TP_methylase"/>
    <property type="match status" value="1"/>
</dbReference>
<keyword evidence="6" id="KW-0949">S-adenosyl-L-methionine</keyword>
<comment type="similarity">
    <text evidence="2 7">Belongs to the precorrin methyltransferase family.</text>
</comment>
<dbReference type="PIRSF" id="PIRSF036427">
    <property type="entry name" value="Precrrn-2_mtase"/>
    <property type="match status" value="1"/>
</dbReference>
<dbReference type="NCBIfam" id="TIGR01467">
    <property type="entry name" value="cobI_cbiL"/>
    <property type="match status" value="1"/>
</dbReference>
<evidence type="ECO:0000256" key="6">
    <source>
        <dbReference type="ARBA" id="ARBA00022691"/>
    </source>
</evidence>
<dbReference type="OrthoDB" id="9804789at2"/>
<dbReference type="InterPro" id="IPR035996">
    <property type="entry name" value="4pyrrol_Methylase_sf"/>
</dbReference>
<evidence type="ECO:0000256" key="2">
    <source>
        <dbReference type="ARBA" id="ARBA00005879"/>
    </source>
</evidence>
<dbReference type="Proteomes" id="UP000191931">
    <property type="component" value="Unassembled WGS sequence"/>
</dbReference>
<evidence type="ECO:0000313" key="10">
    <source>
        <dbReference type="Proteomes" id="UP000191931"/>
    </source>
</evidence>
<dbReference type="PANTHER" id="PTHR43467:SF2">
    <property type="entry name" value="COBALT-PRECORRIN-2 C(20)-METHYLTRANSFERASE"/>
    <property type="match status" value="1"/>
</dbReference>
<proteinExistence type="inferred from homology"/>
<dbReference type="GO" id="GO:0030788">
    <property type="term" value="F:precorrin-2 C20-methyltransferase activity"/>
    <property type="evidence" value="ECO:0007669"/>
    <property type="project" value="UniProtKB-EC"/>
</dbReference>
<keyword evidence="10" id="KW-1185">Reference proteome</keyword>
<dbReference type="STRING" id="1246637.MTBBW1_2170017"/>
<reference evidence="9 10" key="1">
    <citation type="submission" date="2017-03" db="EMBL/GenBank/DDBJ databases">
        <authorList>
            <person name="Afonso C.L."/>
            <person name="Miller P.J."/>
            <person name="Scott M.A."/>
            <person name="Spackman E."/>
            <person name="Goraichik I."/>
            <person name="Dimitrov K.M."/>
            <person name="Suarez D.L."/>
            <person name="Swayne D.E."/>
        </authorList>
    </citation>
    <scope>NUCLEOTIDE SEQUENCE [LARGE SCALE GENOMIC DNA]</scope>
    <source>
        <strain evidence="9">PRJEB14757</strain>
    </source>
</reference>
<dbReference type="CDD" id="cd11645">
    <property type="entry name" value="Precorrin_2_C20_MT"/>
    <property type="match status" value="1"/>
</dbReference>
<name>A0A1W1HCT0_9BACT</name>
<dbReference type="AlphaFoldDB" id="A0A1W1HCT0"/>
<dbReference type="InterPro" id="IPR014777">
    <property type="entry name" value="4pyrrole_Mease_sub1"/>
</dbReference>
<evidence type="ECO:0000256" key="7">
    <source>
        <dbReference type="PIRNR" id="PIRNR036427"/>
    </source>
</evidence>
<dbReference type="EC" id="2.1.1.130" evidence="9"/>
<evidence type="ECO:0000256" key="4">
    <source>
        <dbReference type="ARBA" id="ARBA00022603"/>
    </source>
</evidence>
<evidence type="ECO:0000256" key="5">
    <source>
        <dbReference type="ARBA" id="ARBA00022679"/>
    </source>
</evidence>
<evidence type="ECO:0000313" key="9">
    <source>
        <dbReference type="EMBL" id="SLM30246.1"/>
    </source>
</evidence>
<dbReference type="GO" id="GO:0009236">
    <property type="term" value="P:cobalamin biosynthetic process"/>
    <property type="evidence" value="ECO:0007669"/>
    <property type="project" value="UniProtKB-UniRule"/>
</dbReference>
<dbReference type="UniPathway" id="UPA00148"/>
<protein>
    <submittedName>
        <fullName evidence="9">CbiL</fullName>
        <ecNumber evidence="9">2.1.1.130</ecNumber>
    </submittedName>
</protein>
<dbReference type="Gene3D" id="3.30.950.10">
    <property type="entry name" value="Methyltransferase, Cobalt-precorrin-4 Transmethylase, Domain 2"/>
    <property type="match status" value="1"/>
</dbReference>
<dbReference type="InterPro" id="IPR012382">
    <property type="entry name" value="CobI/CbiL"/>
</dbReference>
<dbReference type="InterPro" id="IPR014776">
    <property type="entry name" value="4pyrrole_Mease_sub2"/>
</dbReference>
<dbReference type="SUPFAM" id="SSF53790">
    <property type="entry name" value="Tetrapyrrole methylase"/>
    <property type="match status" value="1"/>
</dbReference>
<dbReference type="EMBL" id="FWEV01000132">
    <property type="protein sequence ID" value="SLM30246.1"/>
    <property type="molecule type" value="Genomic_DNA"/>
</dbReference>
<evidence type="ECO:0000256" key="3">
    <source>
        <dbReference type="ARBA" id="ARBA00022573"/>
    </source>
</evidence>
<dbReference type="GO" id="GO:0032259">
    <property type="term" value="P:methylation"/>
    <property type="evidence" value="ECO:0007669"/>
    <property type="project" value="UniProtKB-KW"/>
</dbReference>
<comment type="pathway">
    <text evidence="1">Cofactor biosynthesis; adenosylcobalamin biosynthesis.</text>
</comment>
<sequence length="235" mass="25552">MSKCGKLFGIGVGPGDPELLTLKAVRMINEADVVFTAASAKRNYSLALEIARPHMSETAVIKYLSFIMTKDKKATEKAWDENASRIAAVLRDGKSAAFLTLGDPTTYSTFGYILKSLKKVMPDAEVETVPGITSFHAAAARLNRTLVEGEQSLLITSGAYGGDQLQRVGENVESIVMMKAYKNVKQNNAALKAAGFFEKSVAISKCGREGEEIIPDLNELEKRVPNYWTLVLAAK</sequence>
<evidence type="ECO:0000259" key="8">
    <source>
        <dbReference type="Pfam" id="PF00590"/>
    </source>
</evidence>